<evidence type="ECO:0000313" key="3">
    <source>
        <dbReference type="EMBL" id="CQD07197.1"/>
    </source>
</evidence>
<gene>
    <name evidence="3" type="ORF">BN1232_01261</name>
</gene>
<dbReference type="SUPFAM" id="SSF53335">
    <property type="entry name" value="S-adenosyl-L-methionine-dependent methyltransferases"/>
    <property type="match status" value="1"/>
</dbReference>
<feature type="domain" description="Methyltransferase type 11" evidence="2">
    <location>
        <begin position="58"/>
        <end position="147"/>
    </location>
</feature>
<dbReference type="Pfam" id="PF08241">
    <property type="entry name" value="Methyltransf_11"/>
    <property type="match status" value="1"/>
</dbReference>
<dbReference type="InterPro" id="IPR050447">
    <property type="entry name" value="Erg6_SMT_methyltransf"/>
</dbReference>
<organism evidence="3 4">
    <name type="scientific">Mycobacterium lentiflavum</name>
    <dbReference type="NCBI Taxonomy" id="141349"/>
    <lineage>
        <taxon>Bacteria</taxon>
        <taxon>Bacillati</taxon>
        <taxon>Actinomycetota</taxon>
        <taxon>Actinomycetes</taxon>
        <taxon>Mycobacteriales</taxon>
        <taxon>Mycobacteriaceae</taxon>
        <taxon>Mycobacterium</taxon>
        <taxon>Mycobacterium simiae complex</taxon>
    </lineage>
</organism>
<sequence length="251" mass="26736">MTEAMEAEFDTVAEWTAQVAVDLGTPYYVPAGCRGSGSPAALDWLIDQMGLQPGARLLDSGAGVGGPAAYAAQSCSVHPVLAEPAVGACRAARKLFGYPVVCADGATLPWPNETFDAAWSLGVLCTTPNQLAVLEELRRSVRTGGSIGLLAFVAHHEDASNQLEGNHFPTSDNLLGLIDRSGLKVEQWTGTSSLPAIPQEWNRRVDTVERALGERYGHTEVWRLAERQSSAIGDLLADGKLTGELLVLRRA</sequence>
<evidence type="ECO:0000313" key="4">
    <source>
        <dbReference type="Proteomes" id="UP000199251"/>
    </source>
</evidence>
<dbReference type="Proteomes" id="UP000199251">
    <property type="component" value="Unassembled WGS sequence"/>
</dbReference>
<evidence type="ECO:0000256" key="1">
    <source>
        <dbReference type="ARBA" id="ARBA00022679"/>
    </source>
</evidence>
<dbReference type="AlphaFoldDB" id="A0A0E4GVT8"/>
<accession>A0A0E4GVT8</accession>
<dbReference type="EMBL" id="CTEE01000001">
    <property type="protein sequence ID" value="CQD07197.1"/>
    <property type="molecule type" value="Genomic_DNA"/>
</dbReference>
<dbReference type="PANTHER" id="PTHR44068:SF11">
    <property type="entry name" value="GERANYL DIPHOSPHATE 2-C-METHYLTRANSFERASE"/>
    <property type="match status" value="1"/>
</dbReference>
<name>A0A0E4GVT8_MYCLN</name>
<dbReference type="InterPro" id="IPR013216">
    <property type="entry name" value="Methyltransf_11"/>
</dbReference>
<dbReference type="InterPro" id="IPR029063">
    <property type="entry name" value="SAM-dependent_MTases_sf"/>
</dbReference>
<protein>
    <submittedName>
        <fullName evidence="3">C5-O-methyltransferase</fullName>
    </submittedName>
</protein>
<keyword evidence="1 3" id="KW-0808">Transferase</keyword>
<reference evidence="3 4" key="1">
    <citation type="submission" date="2015-03" db="EMBL/GenBank/DDBJ databases">
        <authorList>
            <person name="Urmite Genomes"/>
        </authorList>
    </citation>
    <scope>NUCLEOTIDE SEQUENCE [LARGE SCALE GENOMIC DNA]</scope>
    <source>
        <strain evidence="3 4">CSUR P1491</strain>
    </source>
</reference>
<dbReference type="RefSeq" id="WP_244890029.1">
    <property type="nucleotide sequence ID" value="NZ_CTEE01000001.1"/>
</dbReference>
<dbReference type="CDD" id="cd02440">
    <property type="entry name" value="AdoMet_MTases"/>
    <property type="match status" value="1"/>
</dbReference>
<dbReference type="STRING" id="141349.BN1232_01261"/>
<dbReference type="GO" id="GO:0008757">
    <property type="term" value="F:S-adenosylmethionine-dependent methyltransferase activity"/>
    <property type="evidence" value="ECO:0007669"/>
    <property type="project" value="InterPro"/>
</dbReference>
<keyword evidence="3" id="KW-0489">Methyltransferase</keyword>
<dbReference type="Gene3D" id="3.40.50.150">
    <property type="entry name" value="Vaccinia Virus protein VP39"/>
    <property type="match status" value="1"/>
</dbReference>
<proteinExistence type="predicted"/>
<dbReference type="PANTHER" id="PTHR44068">
    <property type="entry name" value="ZGC:194242"/>
    <property type="match status" value="1"/>
</dbReference>
<evidence type="ECO:0000259" key="2">
    <source>
        <dbReference type="Pfam" id="PF08241"/>
    </source>
</evidence>
<dbReference type="GO" id="GO:0032259">
    <property type="term" value="P:methylation"/>
    <property type="evidence" value="ECO:0007669"/>
    <property type="project" value="UniProtKB-KW"/>
</dbReference>